<dbReference type="WBParaSite" id="ALUE_0001922801-mRNA-1">
    <property type="protein sequence ID" value="ALUE_0001922801-mRNA-1"/>
    <property type="gene ID" value="ALUE_0001922801"/>
</dbReference>
<reference evidence="3" key="1">
    <citation type="submission" date="2017-02" db="UniProtKB">
        <authorList>
            <consortium name="WormBaseParasite"/>
        </authorList>
    </citation>
    <scope>IDENTIFICATION</scope>
</reference>
<evidence type="ECO:0000256" key="1">
    <source>
        <dbReference type="SAM" id="SignalP"/>
    </source>
</evidence>
<keyword evidence="2" id="KW-1185">Reference proteome</keyword>
<evidence type="ECO:0000313" key="2">
    <source>
        <dbReference type="Proteomes" id="UP000036681"/>
    </source>
</evidence>
<evidence type="ECO:0000313" key="3">
    <source>
        <dbReference type="WBParaSite" id="ALUE_0001922801-mRNA-1"/>
    </source>
</evidence>
<dbReference type="AlphaFoldDB" id="A0A0M3IKG2"/>
<feature type="signal peptide" evidence="1">
    <location>
        <begin position="1"/>
        <end position="20"/>
    </location>
</feature>
<protein>
    <submittedName>
        <fullName evidence="3">Uncharacterized protein</fullName>
    </submittedName>
</protein>
<accession>A0A0M3IKG2</accession>
<dbReference type="Proteomes" id="UP000036681">
    <property type="component" value="Unplaced"/>
</dbReference>
<feature type="chain" id="PRO_5005657001" evidence="1">
    <location>
        <begin position="21"/>
        <end position="104"/>
    </location>
</feature>
<sequence length="104" mass="11894">MPGLFKALIAAPLFMNLAFAINESETTTQSSVQSATNAMKLSASSVSKIVRPWGFDGFYLPPWCPWGMTWNRMHQPWGWGMGRAWGMGPGMTTFYRPWGFWRRR</sequence>
<organism evidence="2 3">
    <name type="scientific">Ascaris lumbricoides</name>
    <name type="common">Giant roundworm</name>
    <dbReference type="NCBI Taxonomy" id="6252"/>
    <lineage>
        <taxon>Eukaryota</taxon>
        <taxon>Metazoa</taxon>
        <taxon>Ecdysozoa</taxon>
        <taxon>Nematoda</taxon>
        <taxon>Chromadorea</taxon>
        <taxon>Rhabditida</taxon>
        <taxon>Spirurina</taxon>
        <taxon>Ascaridomorpha</taxon>
        <taxon>Ascaridoidea</taxon>
        <taxon>Ascarididae</taxon>
        <taxon>Ascaris</taxon>
    </lineage>
</organism>
<proteinExistence type="predicted"/>
<name>A0A0M3IKG2_ASCLU</name>
<keyword evidence="1" id="KW-0732">Signal</keyword>